<dbReference type="Proteomes" id="UP000075883">
    <property type="component" value="Unassembled WGS sequence"/>
</dbReference>
<dbReference type="PANTHER" id="PTHR31650:SF1">
    <property type="entry name" value="WAX ESTER SYNTHASE_DIACYLGLYCEROL ACYLTRANSFERASE 4-RELATED"/>
    <property type="match status" value="1"/>
</dbReference>
<evidence type="ECO:0000313" key="4">
    <source>
        <dbReference type="Proteomes" id="UP000075883"/>
    </source>
</evidence>
<keyword evidence="1" id="KW-1133">Transmembrane helix</keyword>
<reference evidence="4" key="1">
    <citation type="submission" date="2013-09" db="EMBL/GenBank/DDBJ databases">
        <title>The Genome Sequence of Anopheles culicifacies species A.</title>
        <authorList>
            <consortium name="The Broad Institute Genomics Platform"/>
            <person name="Neafsey D.E."/>
            <person name="Besansky N."/>
            <person name="Howell P."/>
            <person name="Walton C."/>
            <person name="Young S.K."/>
            <person name="Zeng Q."/>
            <person name="Gargeya S."/>
            <person name="Fitzgerald M."/>
            <person name="Haas B."/>
            <person name="Abouelleil A."/>
            <person name="Allen A.W."/>
            <person name="Alvarado L."/>
            <person name="Arachchi H.M."/>
            <person name="Berlin A.M."/>
            <person name="Chapman S.B."/>
            <person name="Gainer-Dewar J."/>
            <person name="Goldberg J."/>
            <person name="Griggs A."/>
            <person name="Gujja S."/>
            <person name="Hansen M."/>
            <person name="Howarth C."/>
            <person name="Imamovic A."/>
            <person name="Ireland A."/>
            <person name="Larimer J."/>
            <person name="McCowan C."/>
            <person name="Murphy C."/>
            <person name="Pearson M."/>
            <person name="Poon T.W."/>
            <person name="Priest M."/>
            <person name="Roberts A."/>
            <person name="Saif S."/>
            <person name="Shea T."/>
            <person name="Sisk P."/>
            <person name="Sykes S."/>
            <person name="Wortman J."/>
            <person name="Nusbaum C."/>
            <person name="Birren B."/>
        </authorList>
    </citation>
    <scope>NUCLEOTIDE SEQUENCE [LARGE SCALE GENOMIC DNA]</scope>
    <source>
        <strain evidence="4">A-37</strain>
    </source>
</reference>
<dbReference type="EnsemblMetazoa" id="ACUA025570-RA">
    <property type="protein sequence ID" value="ACUA025570-PA"/>
    <property type="gene ID" value="ACUA025570"/>
</dbReference>
<dbReference type="GO" id="GO:0008374">
    <property type="term" value="F:O-acyltransferase activity"/>
    <property type="evidence" value="ECO:0007669"/>
    <property type="project" value="InterPro"/>
</dbReference>
<sequence>MADAQCWHVFHICPRFFRHFTSCLSGMSNVATSELQHRQMPSKPVAATGVSMVDEATTFFDWASNQGVSFWEVVARNFTAHGRFGPVPITNNVKLLQQEERLDLLLSPTQFGLLSGLVLFLFLRHKIARWKEEHSHLKIASKDDLRRTVYTFLTFLEFLVISPLLLTILLTFQMYRIVIQTILQHRHGKHFKGLLDGADVVWAIEDQNSRGMINIMANVEEPFTDWTSVDGSISAVILLTLRKRISSRLMRNYQPYPKMFWKRNVALGYYFWSDQSELTVEDYIRYMDTIPLADGQRFIEENQLRSLLSKINNRHLPAEHTSSWEVLVGKQPLFDEERRVLKYPILFRVHHSLGDGVALMRLLLEAIVDKEVPSRWKHLSKLKVMNINYILKQQKAANHHRLAVGETLLQRMWKSLPSVKDLTAQRDKFARILWTIYTAPAFFHDVSRRQADNNCIHASEMANEKVVSWIQEDHNSGTHWVEIIKRTKQLIPGTRFSDVFLTALSSSLDTYFASRTSKPPKNLTVVLPARIEKETPHLRLHNRFSVALQTLPITPGIQMNDANRHYALTKRIIAVKSYSDVLRSSSDYLINYWIMSKMTCLFPEAILRKILKSAHSTLAISNLPGPQQLPRIQGKELKNLSFFIPNLGTTAVGITLLTYGGKLQLGILADRAVIRTEDEAHSILKGTVEEIGRMGQLLEEA</sequence>
<dbReference type="EMBL" id="AXCM01005723">
    <property type="status" value="NOT_ANNOTATED_CDS"/>
    <property type="molecule type" value="Genomic_DNA"/>
</dbReference>
<dbReference type="InterPro" id="IPR009721">
    <property type="entry name" value="O-acyltransferase_WSD1_C"/>
</dbReference>
<dbReference type="InterPro" id="IPR045034">
    <property type="entry name" value="O-acyltransferase_WSD1-like"/>
</dbReference>
<feature type="transmembrane region" description="Helical" evidence="1">
    <location>
        <begin position="149"/>
        <end position="175"/>
    </location>
</feature>
<keyword evidence="1" id="KW-0472">Membrane</keyword>
<accession>A0A182MSZ9</accession>
<dbReference type="AlphaFoldDB" id="A0A182MSZ9"/>
<evidence type="ECO:0000256" key="1">
    <source>
        <dbReference type="SAM" id="Phobius"/>
    </source>
</evidence>
<dbReference type="GO" id="GO:0019432">
    <property type="term" value="P:triglyceride biosynthetic process"/>
    <property type="evidence" value="ECO:0007669"/>
    <property type="project" value="TreeGrafter"/>
</dbReference>
<dbReference type="Pfam" id="PF06974">
    <property type="entry name" value="WS_DGAT_C"/>
    <property type="match status" value="1"/>
</dbReference>
<dbReference type="GO" id="GO:0005886">
    <property type="term" value="C:plasma membrane"/>
    <property type="evidence" value="ECO:0007669"/>
    <property type="project" value="TreeGrafter"/>
</dbReference>
<evidence type="ECO:0000259" key="2">
    <source>
        <dbReference type="Pfam" id="PF06974"/>
    </source>
</evidence>
<dbReference type="PANTHER" id="PTHR31650">
    <property type="entry name" value="O-ACYLTRANSFERASE (WSD1-LIKE) FAMILY PROTEIN"/>
    <property type="match status" value="1"/>
</dbReference>
<feature type="domain" description="O-acyltransferase WSD1 C-terminal" evidence="2">
    <location>
        <begin position="567"/>
        <end position="678"/>
    </location>
</feature>
<keyword evidence="4" id="KW-1185">Reference proteome</keyword>
<reference evidence="3" key="2">
    <citation type="submission" date="2020-05" db="UniProtKB">
        <authorList>
            <consortium name="EnsemblMetazoa"/>
        </authorList>
    </citation>
    <scope>IDENTIFICATION</scope>
    <source>
        <strain evidence="3">A-37</strain>
    </source>
</reference>
<proteinExistence type="predicted"/>
<organism evidence="3 4">
    <name type="scientific">Anopheles culicifacies</name>
    <dbReference type="NCBI Taxonomy" id="139723"/>
    <lineage>
        <taxon>Eukaryota</taxon>
        <taxon>Metazoa</taxon>
        <taxon>Ecdysozoa</taxon>
        <taxon>Arthropoda</taxon>
        <taxon>Hexapoda</taxon>
        <taxon>Insecta</taxon>
        <taxon>Pterygota</taxon>
        <taxon>Neoptera</taxon>
        <taxon>Endopterygota</taxon>
        <taxon>Diptera</taxon>
        <taxon>Nematocera</taxon>
        <taxon>Culicoidea</taxon>
        <taxon>Culicidae</taxon>
        <taxon>Anophelinae</taxon>
        <taxon>Anopheles</taxon>
        <taxon>culicifacies species complex</taxon>
    </lineage>
</organism>
<keyword evidence="1" id="KW-0812">Transmembrane</keyword>
<protein>
    <recommendedName>
        <fullName evidence="2">O-acyltransferase WSD1 C-terminal domain-containing protein</fullName>
    </recommendedName>
</protein>
<feature type="transmembrane region" description="Helical" evidence="1">
    <location>
        <begin position="104"/>
        <end position="123"/>
    </location>
</feature>
<name>A0A182MSZ9_9DIPT</name>
<dbReference type="VEuPathDB" id="VectorBase:ACUA025570"/>
<dbReference type="STRING" id="139723.A0A182MSZ9"/>
<evidence type="ECO:0000313" key="3">
    <source>
        <dbReference type="EnsemblMetazoa" id="ACUA025570-PA"/>
    </source>
</evidence>